<dbReference type="Proteomes" id="UP000269412">
    <property type="component" value="Unassembled WGS sequence"/>
</dbReference>
<proteinExistence type="predicted"/>
<reference evidence="1 2" key="1">
    <citation type="submission" date="2018-10" db="EMBL/GenBank/DDBJ databases">
        <title>Genomic Encyclopedia of Archaeal and Bacterial Type Strains, Phase II (KMG-II): from individual species to whole genera.</title>
        <authorList>
            <person name="Goeker M."/>
        </authorList>
    </citation>
    <scope>NUCLEOTIDE SEQUENCE [LARGE SCALE GENOMIC DNA]</scope>
    <source>
        <strain evidence="1 2">DSM 25230</strain>
    </source>
</reference>
<evidence type="ECO:0000313" key="1">
    <source>
        <dbReference type="EMBL" id="RKR14049.1"/>
    </source>
</evidence>
<evidence type="ECO:0000313" key="2">
    <source>
        <dbReference type="Proteomes" id="UP000269412"/>
    </source>
</evidence>
<organism evidence="1 2">
    <name type="scientific">Maribacter vaceletii</name>
    <dbReference type="NCBI Taxonomy" id="1206816"/>
    <lineage>
        <taxon>Bacteria</taxon>
        <taxon>Pseudomonadati</taxon>
        <taxon>Bacteroidota</taxon>
        <taxon>Flavobacteriia</taxon>
        <taxon>Flavobacteriales</taxon>
        <taxon>Flavobacteriaceae</taxon>
        <taxon>Maribacter</taxon>
    </lineage>
</organism>
<dbReference type="AlphaFoldDB" id="A0A495EBR1"/>
<keyword evidence="2" id="KW-1185">Reference proteome</keyword>
<gene>
    <name evidence="1" type="ORF">CLV91_0118</name>
</gene>
<sequence>MISCEKAAVICNKAQYKEASLMEKIKLKFHLFMCKACSKHSKKNAELTSLCNKANLHILSDNDKLAMKSKLEGKK</sequence>
<accession>A0A495EBR1</accession>
<protein>
    <recommendedName>
        <fullName evidence="3">Glycine dehydrogenase</fullName>
    </recommendedName>
</protein>
<name>A0A495EBR1_9FLAO</name>
<dbReference type="RefSeq" id="WP_121062929.1">
    <property type="nucleotide sequence ID" value="NZ_RBIQ01000007.1"/>
</dbReference>
<dbReference type="EMBL" id="RBIQ01000007">
    <property type="protein sequence ID" value="RKR14049.1"/>
    <property type="molecule type" value="Genomic_DNA"/>
</dbReference>
<comment type="caution">
    <text evidence="1">The sequence shown here is derived from an EMBL/GenBank/DDBJ whole genome shotgun (WGS) entry which is preliminary data.</text>
</comment>
<dbReference type="OrthoDB" id="1262821at2"/>
<evidence type="ECO:0008006" key="3">
    <source>
        <dbReference type="Google" id="ProtNLM"/>
    </source>
</evidence>